<feature type="transmembrane region" description="Helical" evidence="7">
    <location>
        <begin position="270"/>
        <end position="291"/>
    </location>
</feature>
<feature type="transmembrane region" description="Helical" evidence="7">
    <location>
        <begin position="618"/>
        <end position="636"/>
    </location>
</feature>
<keyword evidence="6 7" id="KW-0472">Membrane</keyword>
<keyword evidence="5 7" id="KW-1133">Transmembrane helix</keyword>
<comment type="subcellular location">
    <subcellularLocation>
        <location evidence="1">Cell membrane</location>
        <topology evidence="1">Multi-pass membrane protein</topology>
    </subcellularLocation>
</comment>
<feature type="transmembrane region" description="Helical" evidence="7">
    <location>
        <begin position="297"/>
        <end position="318"/>
    </location>
</feature>
<dbReference type="PANTHER" id="PTHR33406">
    <property type="entry name" value="MEMBRANE PROTEIN MJ1562-RELATED"/>
    <property type="match status" value="1"/>
</dbReference>
<proteinExistence type="inferred from homology"/>
<evidence type="ECO:0000256" key="1">
    <source>
        <dbReference type="ARBA" id="ARBA00004651"/>
    </source>
</evidence>
<dbReference type="PROSITE" id="PS50156">
    <property type="entry name" value="SSD"/>
    <property type="match status" value="1"/>
</dbReference>
<dbReference type="Gene3D" id="1.20.1640.10">
    <property type="entry name" value="Multidrug efflux transporter AcrB transmembrane domain"/>
    <property type="match status" value="2"/>
</dbReference>
<feature type="transmembrane region" description="Helical" evidence="7">
    <location>
        <begin position="222"/>
        <end position="243"/>
    </location>
</feature>
<dbReference type="InterPro" id="IPR004869">
    <property type="entry name" value="MMPL_dom"/>
</dbReference>
<dbReference type="RefSeq" id="WP_125048483.1">
    <property type="nucleotide sequence ID" value="NZ_BHZC01000001.1"/>
</dbReference>
<dbReference type="Proteomes" id="UP000287830">
    <property type="component" value="Unassembled WGS sequence"/>
</dbReference>
<dbReference type="GO" id="GO:0005886">
    <property type="term" value="C:plasma membrane"/>
    <property type="evidence" value="ECO:0007669"/>
    <property type="project" value="UniProtKB-SubCell"/>
</dbReference>
<organism evidence="10 11">
    <name type="scientific">Streptomyces chrestomyceticus JCM 4735</name>
    <dbReference type="NCBI Taxonomy" id="1306181"/>
    <lineage>
        <taxon>Bacteria</taxon>
        <taxon>Bacillati</taxon>
        <taxon>Actinomycetota</taxon>
        <taxon>Actinomycetes</taxon>
        <taxon>Kitasatosporales</taxon>
        <taxon>Streptomycetaceae</taxon>
        <taxon>Streptomyces</taxon>
    </lineage>
</organism>
<evidence type="ECO:0000259" key="9">
    <source>
        <dbReference type="PROSITE" id="PS50156"/>
    </source>
</evidence>
<evidence type="ECO:0000256" key="2">
    <source>
        <dbReference type="ARBA" id="ARBA00010157"/>
    </source>
</evidence>
<protein>
    <submittedName>
        <fullName evidence="10">Membrane protein</fullName>
    </submittedName>
</protein>
<feature type="chain" id="PRO_5038404098" evidence="8">
    <location>
        <begin position="28"/>
        <end position="700"/>
    </location>
</feature>
<feature type="domain" description="SSD" evidence="9">
    <location>
        <begin position="231"/>
        <end position="320"/>
    </location>
</feature>
<feature type="transmembrane region" description="Helical" evidence="7">
    <location>
        <begin position="504"/>
        <end position="524"/>
    </location>
</feature>
<feature type="transmembrane region" description="Helical" evidence="7">
    <location>
        <begin position="358"/>
        <end position="376"/>
    </location>
</feature>
<keyword evidence="4 7" id="KW-0812">Transmembrane</keyword>
<keyword evidence="8" id="KW-0732">Signal</keyword>
<gene>
    <name evidence="10" type="ORF">OEIGOIKO_07451</name>
</gene>
<evidence type="ECO:0000256" key="4">
    <source>
        <dbReference type="ARBA" id="ARBA00022692"/>
    </source>
</evidence>
<dbReference type="PANTHER" id="PTHR33406:SF11">
    <property type="entry name" value="MEMBRANE PROTEIN SCO6666-RELATED"/>
    <property type="match status" value="1"/>
</dbReference>
<evidence type="ECO:0000256" key="6">
    <source>
        <dbReference type="ARBA" id="ARBA00023136"/>
    </source>
</evidence>
<feature type="transmembrane region" description="Helical" evidence="7">
    <location>
        <begin position="531"/>
        <end position="552"/>
    </location>
</feature>
<evidence type="ECO:0000256" key="8">
    <source>
        <dbReference type="SAM" id="SignalP"/>
    </source>
</evidence>
<dbReference type="InterPro" id="IPR050545">
    <property type="entry name" value="Mycobact_MmpL"/>
</dbReference>
<comment type="caution">
    <text evidence="10">The sequence shown here is derived from an EMBL/GenBank/DDBJ whole genome shotgun (WGS) entry which is preliminary data.</text>
</comment>
<accession>A0A7U9Q2L0</accession>
<evidence type="ECO:0000256" key="3">
    <source>
        <dbReference type="ARBA" id="ARBA00022475"/>
    </source>
</evidence>
<feature type="transmembrane region" description="Helical" evidence="7">
    <location>
        <begin position="171"/>
        <end position="188"/>
    </location>
</feature>
<dbReference type="OrthoDB" id="3954616at2"/>
<dbReference type="Pfam" id="PF03176">
    <property type="entry name" value="MMPL"/>
    <property type="match status" value="2"/>
</dbReference>
<comment type="similarity">
    <text evidence="2">Belongs to the resistance-nodulation-cell division (RND) (TC 2.A.6) family. MmpL subfamily.</text>
</comment>
<dbReference type="GeneID" id="95626105"/>
<reference evidence="10 11" key="1">
    <citation type="submission" date="2018-11" db="EMBL/GenBank/DDBJ databases">
        <title>Whole genome sequence of Streptomyces chrestomyceticus NBRC 13444(T).</title>
        <authorList>
            <person name="Komaki H."/>
            <person name="Tamura T."/>
        </authorList>
    </citation>
    <scope>NUCLEOTIDE SEQUENCE [LARGE SCALE GENOMIC DNA]</scope>
    <source>
        <strain evidence="10 11">NBRC 13444</strain>
    </source>
</reference>
<evidence type="ECO:0000313" key="11">
    <source>
        <dbReference type="Proteomes" id="UP000287830"/>
    </source>
</evidence>
<name>A0A7U9Q2L0_9ACTN</name>
<dbReference type="EMBL" id="BHZC01000001">
    <property type="protein sequence ID" value="GCD39595.1"/>
    <property type="molecule type" value="Genomic_DNA"/>
</dbReference>
<dbReference type="InterPro" id="IPR000731">
    <property type="entry name" value="SSD"/>
</dbReference>
<dbReference type="AlphaFoldDB" id="A0A7U9Q2L0"/>
<feature type="transmembrane region" description="Helical" evidence="7">
    <location>
        <begin position="572"/>
        <end position="597"/>
    </location>
</feature>
<dbReference type="SUPFAM" id="SSF82866">
    <property type="entry name" value="Multidrug efflux transporter AcrB transmembrane domain"/>
    <property type="match status" value="2"/>
</dbReference>
<evidence type="ECO:0000313" key="10">
    <source>
        <dbReference type="EMBL" id="GCD39595.1"/>
    </source>
</evidence>
<evidence type="ECO:0000256" key="7">
    <source>
        <dbReference type="SAM" id="Phobius"/>
    </source>
</evidence>
<feature type="signal peptide" evidence="8">
    <location>
        <begin position="1"/>
        <end position="27"/>
    </location>
</feature>
<evidence type="ECO:0000256" key="5">
    <source>
        <dbReference type="ARBA" id="ARBA00022989"/>
    </source>
</evidence>
<keyword evidence="3" id="KW-1003">Cell membrane</keyword>
<sequence>MRRAWLVVTGAVVAMVCAGVLAPAAFEALSTGGAAYTGSEAHTARREAERLGVPCPDLLLALSTRATDNSSIPAQDAARVVVEKLSRRPDVRTAWSAATADDPWLRSKDGRTLLVAVQLKGTAKERSDTAPRVVADARSAVPSSRVEPSGEVWANREIDEAIEQDARRAELLAAPVIFAVLVFAYGSVVSAVLPVVVAALAVGCSLPVLGALTQVIDVSRTAVSAASAIGLGLAVDYSLFLLARVREETARGATPEAALSGALRSAGHSVAVSAAAITACAAAAMVVPVPLLRGLCVAAMVVPVMAAVAALTVVPACLRLLGPRAHAWDPLARWRRTRTGDKSPFWQGMAQAVTARPLLSGALVTLLLVLMATPVVHVRLGQVDERALPASAQAAAIAARVRAEFAVPPDRVLTAVVTGPRAADGARAYGDRLAGLPDVTGVRVVRADPRDQAAVVTVAASPAPDSQAADDLVRTIRDTPAPGRASVGGQAAQITDTTNAVAEALPASLLIMAAALMLLLGFYTRTVVAPLKALAVAAISLGASFGVIVLVFQDGHGAALLGGMTATGALDVSGLLFALFITLGLSVDYEVFLLGRIREEYLRHGDNRTAITDGIGRTGRLMTAAATAVAISTAAMGTSDVAVLKLIGIGLAFGALMDAVLVRGVLVPAVMAALGPLNWWLPGRRAVPPPPTAKAPEDEG</sequence>